<dbReference type="CDD" id="cd01646">
    <property type="entry name" value="RT_Bac_retron_I"/>
    <property type="match status" value="1"/>
</dbReference>
<feature type="domain" description="Reverse transcriptase" evidence="1">
    <location>
        <begin position="131"/>
        <end position="374"/>
    </location>
</feature>
<proteinExistence type="predicted"/>
<evidence type="ECO:0000313" key="3">
    <source>
        <dbReference type="Proteomes" id="UP000236919"/>
    </source>
</evidence>
<keyword evidence="3" id="KW-1185">Reference proteome</keyword>
<dbReference type="OrthoDB" id="7591813at2"/>
<evidence type="ECO:0000313" key="2">
    <source>
        <dbReference type="EMBL" id="POR54089.1"/>
    </source>
</evidence>
<dbReference type="AlphaFoldDB" id="A0A2S4MHJ6"/>
<protein>
    <recommendedName>
        <fullName evidence="1">Reverse transcriptase domain-containing protein</fullName>
    </recommendedName>
</protein>
<dbReference type="PROSITE" id="PS50878">
    <property type="entry name" value="RT_POL"/>
    <property type="match status" value="1"/>
</dbReference>
<dbReference type="RefSeq" id="WP_146055832.1">
    <property type="nucleotide sequence ID" value="NZ_PQFZ01000003.1"/>
</dbReference>
<organism evidence="2 3">
    <name type="scientific">Bosea psychrotolerans</name>
    <dbReference type="NCBI Taxonomy" id="1871628"/>
    <lineage>
        <taxon>Bacteria</taxon>
        <taxon>Pseudomonadati</taxon>
        <taxon>Pseudomonadota</taxon>
        <taxon>Alphaproteobacteria</taxon>
        <taxon>Hyphomicrobiales</taxon>
        <taxon>Boseaceae</taxon>
        <taxon>Bosea</taxon>
    </lineage>
</organism>
<accession>A0A2S4MHJ6</accession>
<reference evidence="2 3" key="1">
    <citation type="submission" date="2018-01" db="EMBL/GenBank/DDBJ databases">
        <title>Genomic Encyclopedia of Type Strains, Phase III (KMG-III): the genomes of soil and plant-associated and newly described type strains.</title>
        <authorList>
            <person name="Whitman W."/>
        </authorList>
    </citation>
    <scope>NUCLEOTIDE SEQUENCE [LARGE SCALE GENOMIC DNA]</scope>
    <source>
        <strain evidence="2 3">1131</strain>
    </source>
</reference>
<evidence type="ECO:0000259" key="1">
    <source>
        <dbReference type="PROSITE" id="PS50878"/>
    </source>
</evidence>
<sequence>MNLHESLLLPENMLWAWRKIKRAYRSADCLFDQAELAQFELCLDAELDKIRRDFDAGIWKPAPLKLVPQPKKPGKDGAPRLRQYFQIAVRDQVAWAALANVLGPELDQQMPAWSYGNRLYRAAWYEEDIGEKRHSKLNIGPYRHSSGYLYRHFKHSWPLFRRHVSLAARKMVTDHIDENELDHGEALALNQTGGLLYLDANYWRRPQAGGDTLYAASLDLKKFYPSIRVEAIIRGFEEFVESYSQDHKLAALVKSMLHFQVDSSGLSEEMKTVVDPQHAGKVFEGIPTGLFVGGFLANVAMLPLDREVARIITDRRNIAHFRFVDDHEILAYDFETLCLWVAEYDALLQKFAIGSEIERDKYTPPELKWIIHSDNEDVSSLSEDELVKEASRSAEINGKKPTQLMTRTLAQVSVLAATDFDLLTDAGRSQRLEQLEWLLLANIPDHEIRGDTRAAFAASRIASLTPSLFRQNDDLLAANRRIQALIAKKSPDETAVAEIVALKELIPILETKEKSEWAALLKRHFGLLFEAFVAHPDKTRLFIRLIDYCRSTGHNGFPRITEWMHRHEEGPLKFLRSYLGAMAIHTLSRHILTASVSVKRADLLHRERSSTYAFLENISRVRIADLIPLAGESRELHAFQSDALKAFVAALLLGAWEIGEADSGLSAKLTSLARSIPIGATHTALDTLSTATRVPIGVWYHWFIATTKAHRYSAPAAWASLAALHDVSDERDWNNLRRYPASLPAAAWAKLTDAPRVLRPDDAGWLFDAARANRTAFSGLAGKERAQKQTSLALAEDKKRISLIDWVEATKLMSRSDPRRSEWTALEIIRQIIRPLFEIEGRDPDYLDRLHPANVMLPLSWRDLSENIRVDGKITWEGWRSVVTERPLSIKRGGLDDYRYSEIVKDDDRSWSRRMRSIGQLLWGILRQNFVLPSAWNIRGQERSFMELIGWDLERLPISSSTLSVLQSCLLPRNRETALMLLYPSLFGIENVEAASDTEFDLPIATPQFLDALLGQSQAVLRSSQMTILEHEPRQLIPVRLRQIGSLAEAEAVAQEIDE</sequence>
<gene>
    <name evidence="2" type="ORF">CYD53_103187</name>
</gene>
<dbReference type="EMBL" id="PQFZ01000003">
    <property type="protein sequence ID" value="POR54089.1"/>
    <property type="molecule type" value="Genomic_DNA"/>
</dbReference>
<name>A0A2S4MHJ6_9HYPH</name>
<dbReference type="InterPro" id="IPR000477">
    <property type="entry name" value="RT_dom"/>
</dbReference>
<dbReference type="Proteomes" id="UP000236919">
    <property type="component" value="Unassembled WGS sequence"/>
</dbReference>
<comment type="caution">
    <text evidence="2">The sequence shown here is derived from an EMBL/GenBank/DDBJ whole genome shotgun (WGS) entry which is preliminary data.</text>
</comment>